<dbReference type="InParanoid" id="J0WTI0"/>
<dbReference type="AlphaFoldDB" id="J0WTI0"/>
<reference evidence="3" key="1">
    <citation type="journal article" date="2012" name="Science">
        <title>The Paleozoic origin of enzymatic lignin decomposition reconstructed from 31 fungal genomes.</title>
        <authorList>
            <person name="Floudas D."/>
            <person name="Binder M."/>
            <person name="Riley R."/>
            <person name="Barry K."/>
            <person name="Blanchette R.A."/>
            <person name="Henrissat B."/>
            <person name="Martinez A.T."/>
            <person name="Otillar R."/>
            <person name="Spatafora J.W."/>
            <person name="Yadav J.S."/>
            <person name="Aerts A."/>
            <person name="Benoit I."/>
            <person name="Boyd A."/>
            <person name="Carlson A."/>
            <person name="Copeland A."/>
            <person name="Coutinho P.M."/>
            <person name="de Vries R.P."/>
            <person name="Ferreira P."/>
            <person name="Findley K."/>
            <person name="Foster B."/>
            <person name="Gaskell J."/>
            <person name="Glotzer D."/>
            <person name="Gorecki P."/>
            <person name="Heitman J."/>
            <person name="Hesse C."/>
            <person name="Hori C."/>
            <person name="Igarashi K."/>
            <person name="Jurgens J.A."/>
            <person name="Kallen N."/>
            <person name="Kersten P."/>
            <person name="Kohler A."/>
            <person name="Kuees U."/>
            <person name="Kumar T.K.A."/>
            <person name="Kuo A."/>
            <person name="LaButti K."/>
            <person name="Larrondo L.F."/>
            <person name="Lindquist E."/>
            <person name="Ling A."/>
            <person name="Lombard V."/>
            <person name="Lucas S."/>
            <person name="Lundell T."/>
            <person name="Martin R."/>
            <person name="McLaughlin D.J."/>
            <person name="Morgenstern I."/>
            <person name="Morin E."/>
            <person name="Murat C."/>
            <person name="Nagy L.G."/>
            <person name="Nolan M."/>
            <person name="Ohm R.A."/>
            <person name="Patyshakuliyeva A."/>
            <person name="Rokas A."/>
            <person name="Ruiz-Duenas F.J."/>
            <person name="Sabat G."/>
            <person name="Salamov A."/>
            <person name="Samejima M."/>
            <person name="Schmutz J."/>
            <person name="Slot J.C."/>
            <person name="St John F."/>
            <person name="Stenlid J."/>
            <person name="Sun H."/>
            <person name="Sun S."/>
            <person name="Syed K."/>
            <person name="Tsang A."/>
            <person name="Wiebenga A."/>
            <person name="Young D."/>
            <person name="Pisabarro A."/>
            <person name="Eastwood D.C."/>
            <person name="Martin F."/>
            <person name="Cullen D."/>
            <person name="Grigoriev I.V."/>
            <person name="Hibbett D.S."/>
        </authorList>
    </citation>
    <scope>NUCLEOTIDE SEQUENCE [LARGE SCALE GENOMIC DNA]</scope>
    <source>
        <strain evidence="3">TFB10046</strain>
    </source>
</reference>
<keyword evidence="3" id="KW-1185">Reference proteome</keyword>
<dbReference type="GO" id="GO:0043545">
    <property type="term" value="P:molybdopterin cofactor metabolic process"/>
    <property type="evidence" value="ECO:0007669"/>
    <property type="project" value="TreeGrafter"/>
</dbReference>
<dbReference type="InterPro" id="IPR015424">
    <property type="entry name" value="PyrdxlP-dep_Trfase"/>
</dbReference>
<dbReference type="EMBL" id="JH687855">
    <property type="protein sequence ID" value="EJD36708.1"/>
    <property type="molecule type" value="Genomic_DNA"/>
</dbReference>
<dbReference type="PANTHER" id="PTHR14237">
    <property type="entry name" value="MOLYBDOPTERIN COFACTOR SULFURASE MOSC"/>
    <property type="match status" value="1"/>
</dbReference>
<dbReference type="InterPro" id="IPR015421">
    <property type="entry name" value="PyrdxlP-dep_Trfase_major"/>
</dbReference>
<dbReference type="SUPFAM" id="SSF53383">
    <property type="entry name" value="PLP-dependent transferases"/>
    <property type="match status" value="1"/>
</dbReference>
<organism evidence="2 3">
    <name type="scientific">Auricularia subglabra (strain TFB-10046 / SS5)</name>
    <name type="common">White-rot fungus</name>
    <name type="synonym">Auricularia delicata (strain TFB10046)</name>
    <dbReference type="NCBI Taxonomy" id="717982"/>
    <lineage>
        <taxon>Eukaryota</taxon>
        <taxon>Fungi</taxon>
        <taxon>Dikarya</taxon>
        <taxon>Basidiomycota</taxon>
        <taxon>Agaricomycotina</taxon>
        <taxon>Agaricomycetes</taxon>
        <taxon>Auriculariales</taxon>
        <taxon>Auriculariaceae</taxon>
        <taxon>Auricularia</taxon>
    </lineage>
</organism>
<name>J0WTI0_AURST</name>
<keyword evidence="2" id="KW-0808">Transferase</keyword>
<accession>J0WTI0</accession>
<dbReference type="InterPro" id="IPR000192">
    <property type="entry name" value="Aminotrans_V_dom"/>
</dbReference>
<gene>
    <name evidence="2" type="ORF">AURDEDRAFT_73944</name>
</gene>
<dbReference type="OMA" id="NHNSAHG"/>
<dbReference type="OrthoDB" id="10264306at2759"/>
<dbReference type="PANTHER" id="PTHR14237:SF80">
    <property type="entry name" value="MOLYBDENUM COFACTOR SULFURASE"/>
    <property type="match status" value="1"/>
</dbReference>
<sequence>MIAVDTAYAPGPRRRKSVKDLAKLVRRTLRPFHRDLPPATTLQDNPSFEDDLERSRDAFYARYPAYALTTALEDLRKREYARLDRGETYVDWMGSAVFPDCIVRHHAQMLLDPCNVFGNTHSRSESSKLSASHAQVARAAVLRFFDADTNEYAVIFTQNASTALKLVGESYPFTTGSSLVLGVDAHNSVHGIRVFAERQGADVRYFSCGQGGGVDMASLRENLIRMVPRDAAPAHSLLVLTGQSNVTGAKAPLEQILPEARAAGVHVLLDAAALAPTSRISLRRTPVDAMAVSFYKMFGYPTGVGALIARRGLLRNVMRKAWFAGGTVDVVQVPGSGSKSYTFPAPDEGVQSDHDVEKWEDGTPNFLALASVTQGLELLSRYQDVLPLRLSILSHWLSSTLLSLRHVSGAPMVRILSTLPQRLAAADQESSSGSVVACVLLDARGRPLRNDVVELAAKGHVAMRAGCHCNAGAVMTLLHRSGLFARADGSSPLMEWMEHIHLRPEVASKDAVARELFSGDSSFGLIRFSLGLGSNFEDVWKLVSWVRHTALVLDATAT</sequence>
<dbReference type="Proteomes" id="UP000006514">
    <property type="component" value="Unassembled WGS sequence"/>
</dbReference>
<protein>
    <submittedName>
        <fullName evidence="2">PLP-dependent transferase</fullName>
    </submittedName>
</protein>
<dbReference type="GO" id="GO:0008265">
    <property type="term" value="F:molybdenum cofactor sulfurtransferase activity"/>
    <property type="evidence" value="ECO:0007669"/>
    <property type="project" value="TreeGrafter"/>
</dbReference>
<dbReference type="Gene3D" id="3.40.640.10">
    <property type="entry name" value="Type I PLP-dependent aspartate aminotransferase-like (Major domain)"/>
    <property type="match status" value="1"/>
</dbReference>
<dbReference type="InterPro" id="IPR015422">
    <property type="entry name" value="PyrdxlP-dep_Trfase_small"/>
</dbReference>
<dbReference type="eggNOG" id="KOG2142">
    <property type="taxonomic scope" value="Eukaryota"/>
</dbReference>
<evidence type="ECO:0000259" key="1">
    <source>
        <dbReference type="Pfam" id="PF00266"/>
    </source>
</evidence>
<dbReference type="KEGG" id="adl:AURDEDRAFT_73944"/>
<proteinExistence type="predicted"/>
<dbReference type="Gene3D" id="3.90.1150.10">
    <property type="entry name" value="Aspartate Aminotransferase, domain 1"/>
    <property type="match status" value="1"/>
</dbReference>
<dbReference type="Pfam" id="PF00266">
    <property type="entry name" value="Aminotran_5"/>
    <property type="match status" value="1"/>
</dbReference>
<evidence type="ECO:0000313" key="2">
    <source>
        <dbReference type="EMBL" id="EJD36708.1"/>
    </source>
</evidence>
<evidence type="ECO:0000313" key="3">
    <source>
        <dbReference type="Proteomes" id="UP000006514"/>
    </source>
</evidence>
<feature type="domain" description="Aminotransferase class V" evidence="1">
    <location>
        <begin position="89"/>
        <end position="472"/>
    </location>
</feature>